<accession>A0A316WXX5</accession>
<dbReference type="OrthoDB" id="1252916at2"/>
<organism evidence="1 2">
    <name type="scientific">Chryseobacterium oncorhynchi</name>
    <dbReference type="NCBI Taxonomy" id="741074"/>
    <lineage>
        <taxon>Bacteria</taxon>
        <taxon>Pseudomonadati</taxon>
        <taxon>Bacteroidota</taxon>
        <taxon>Flavobacteriia</taxon>
        <taxon>Flavobacteriales</taxon>
        <taxon>Weeksellaceae</taxon>
        <taxon>Chryseobacterium group</taxon>
        <taxon>Chryseobacterium</taxon>
    </lineage>
</organism>
<dbReference type="RefSeq" id="WP_109622500.1">
    <property type="nucleotide sequence ID" value="NZ_PPEI02000004.1"/>
</dbReference>
<name>A0A316WXX5_9FLAO</name>
<protein>
    <submittedName>
        <fullName evidence="1">Uncharacterized protein</fullName>
    </submittedName>
</protein>
<sequence length="174" mass="17831">MMLIRSIILLTYFLLSGILYSQTTPSISLPIVTLMDIEPSGNISVSFTAPTEAGRALNNPTSNTSKWINYTSAIAPAGATRRITASVNPVIPGVNIRLQAGAASGAGGGTLGSSSGQVTLTTTPITIISGIGGAYTGNGANNGHNITISLVPGSYNNITTQTNTIVTITYTITE</sequence>
<keyword evidence="2" id="KW-1185">Reference proteome</keyword>
<proteinExistence type="predicted"/>
<dbReference type="EMBL" id="PPEI02000004">
    <property type="protein sequence ID" value="PWN63510.1"/>
    <property type="molecule type" value="Genomic_DNA"/>
</dbReference>
<evidence type="ECO:0000313" key="2">
    <source>
        <dbReference type="Proteomes" id="UP000236182"/>
    </source>
</evidence>
<gene>
    <name evidence="1" type="ORF">C1638_015800</name>
</gene>
<dbReference type="AlphaFoldDB" id="A0A316WXX5"/>
<comment type="caution">
    <text evidence="1">The sequence shown here is derived from an EMBL/GenBank/DDBJ whole genome shotgun (WGS) entry which is preliminary data.</text>
</comment>
<dbReference type="Proteomes" id="UP000236182">
    <property type="component" value="Unassembled WGS sequence"/>
</dbReference>
<evidence type="ECO:0000313" key="1">
    <source>
        <dbReference type="EMBL" id="PWN63510.1"/>
    </source>
</evidence>
<reference evidence="1" key="1">
    <citation type="submission" date="2018-04" db="EMBL/GenBank/DDBJ databases">
        <title>Draft Genome Sequences of Chryseobacterium lactis NCTC11390T isolated from milk, Chryseobacterium oncorhynchi 701B-08T from rainbow trout, and Chryseobacterium viscerum 687B-08T from diseased fish.</title>
        <authorList>
            <person name="Jeong J.-J."/>
            <person name="Lee Y.J."/>
            <person name="Pathiraja D."/>
            <person name="Park B."/>
            <person name="Choi I.-G."/>
            <person name="Kim K.D."/>
        </authorList>
    </citation>
    <scope>NUCLEOTIDE SEQUENCE [LARGE SCALE GENOMIC DNA]</scope>
    <source>
        <strain evidence="1">701B-08</strain>
    </source>
</reference>